<evidence type="ECO:0000313" key="4">
    <source>
        <dbReference type="Proteomes" id="UP000315369"/>
    </source>
</evidence>
<comment type="caution">
    <text evidence="3">The sequence shown here is derived from an EMBL/GenBank/DDBJ whole genome shotgun (WGS) entry which is preliminary data.</text>
</comment>
<feature type="transmembrane region" description="Helical" evidence="2">
    <location>
        <begin position="83"/>
        <end position="102"/>
    </location>
</feature>
<gene>
    <name evidence="3" type="ORF">FJV41_36170</name>
</gene>
<organism evidence="3 4">
    <name type="scientific">Myxococcus llanfairpwllgwyngyllgogerychwyrndrobwllllantysiliogogogochensis</name>
    <dbReference type="NCBI Taxonomy" id="2590453"/>
    <lineage>
        <taxon>Bacteria</taxon>
        <taxon>Pseudomonadati</taxon>
        <taxon>Myxococcota</taxon>
        <taxon>Myxococcia</taxon>
        <taxon>Myxococcales</taxon>
        <taxon>Cystobacterineae</taxon>
        <taxon>Myxococcaceae</taxon>
        <taxon>Myxococcus</taxon>
    </lineage>
</organism>
<keyword evidence="4" id="KW-1185">Reference proteome</keyword>
<feature type="transmembrane region" description="Helical" evidence="2">
    <location>
        <begin position="56"/>
        <end position="77"/>
    </location>
</feature>
<evidence type="ECO:0000256" key="1">
    <source>
        <dbReference type="SAM" id="MobiDB-lite"/>
    </source>
</evidence>
<name>A0A540WQB6_9BACT</name>
<proteinExistence type="predicted"/>
<keyword evidence="2" id="KW-0472">Membrane</keyword>
<sequence length="256" mass="27638">MTTRSEVGAPSPLGLRLLHAAVFLAMAAGVVYVAVPEWRHIAQVLGQSFHSGPLPRWTLLAGSVLAVVSGLRLVWGLVRGTSAPLWASAVALLSVVGAVGAGDGRSLKETRSEEATNLSLLRVARRVHLSMVQELQAHGETPTDEESWRKALVVAGPNNEQLRTREFRAVPVQIVWLESEESRPSPLIPNTLWVHVTPDGIGFSIRPVGLRAGEPALLQDDRARELVLRGLYNPDLPPMREPAASPIEQLSPSPTP</sequence>
<feature type="transmembrane region" description="Helical" evidence="2">
    <location>
        <begin position="17"/>
        <end position="35"/>
    </location>
</feature>
<reference evidence="3 4" key="1">
    <citation type="submission" date="2019-06" db="EMBL/GenBank/DDBJ databases">
        <authorList>
            <person name="Livingstone P."/>
            <person name="Whitworth D."/>
        </authorList>
    </citation>
    <scope>NUCLEOTIDE SEQUENCE [LARGE SCALE GENOMIC DNA]</scope>
    <source>
        <strain evidence="3 4">AM401</strain>
    </source>
</reference>
<dbReference type="AlphaFoldDB" id="A0A540WQB6"/>
<keyword evidence="2" id="KW-0812">Transmembrane</keyword>
<protein>
    <submittedName>
        <fullName evidence="3">Uncharacterized protein</fullName>
    </submittedName>
</protein>
<feature type="region of interest" description="Disordered" evidence="1">
    <location>
        <begin position="234"/>
        <end position="256"/>
    </location>
</feature>
<keyword evidence="2" id="KW-1133">Transmembrane helix</keyword>
<evidence type="ECO:0000313" key="3">
    <source>
        <dbReference type="EMBL" id="TQF11067.1"/>
    </source>
</evidence>
<dbReference type="OrthoDB" id="5381598at2"/>
<dbReference type="EMBL" id="VIFM01000212">
    <property type="protein sequence ID" value="TQF11067.1"/>
    <property type="molecule type" value="Genomic_DNA"/>
</dbReference>
<dbReference type="Proteomes" id="UP000315369">
    <property type="component" value="Unassembled WGS sequence"/>
</dbReference>
<dbReference type="RefSeq" id="WP_141647168.1">
    <property type="nucleotide sequence ID" value="NZ_VIFM01000212.1"/>
</dbReference>
<accession>A0A540WQB6</accession>
<evidence type="ECO:0000256" key="2">
    <source>
        <dbReference type="SAM" id="Phobius"/>
    </source>
</evidence>